<feature type="compositionally biased region" description="Basic and acidic residues" evidence="1">
    <location>
        <begin position="1"/>
        <end position="16"/>
    </location>
</feature>
<evidence type="ECO:0000313" key="2">
    <source>
        <dbReference type="EMBL" id="PRQ52030.1"/>
    </source>
</evidence>
<dbReference type="Gramene" id="PRQ52031">
    <property type="protein sequence ID" value="PRQ52031"/>
    <property type="gene ID" value="RchiOBHm_Chr2g0151091"/>
</dbReference>
<keyword evidence="4" id="KW-1185">Reference proteome</keyword>
<dbReference type="Gramene" id="PRQ52030">
    <property type="protein sequence ID" value="PRQ52030"/>
    <property type="gene ID" value="RchiOBHm_Chr2g0151081"/>
</dbReference>
<dbReference type="AlphaFoldDB" id="A0A2P6S032"/>
<evidence type="ECO:0000313" key="3">
    <source>
        <dbReference type="EMBL" id="PRQ52031.1"/>
    </source>
</evidence>
<dbReference type="EMBL" id="PDCK01000040">
    <property type="protein sequence ID" value="PRQ52031.1"/>
    <property type="molecule type" value="Genomic_DNA"/>
</dbReference>
<organism evidence="3 4">
    <name type="scientific">Rosa chinensis</name>
    <name type="common">China rose</name>
    <dbReference type="NCBI Taxonomy" id="74649"/>
    <lineage>
        <taxon>Eukaryota</taxon>
        <taxon>Viridiplantae</taxon>
        <taxon>Streptophyta</taxon>
        <taxon>Embryophyta</taxon>
        <taxon>Tracheophyta</taxon>
        <taxon>Spermatophyta</taxon>
        <taxon>Magnoliopsida</taxon>
        <taxon>eudicotyledons</taxon>
        <taxon>Gunneridae</taxon>
        <taxon>Pentapetalae</taxon>
        <taxon>rosids</taxon>
        <taxon>fabids</taxon>
        <taxon>Rosales</taxon>
        <taxon>Rosaceae</taxon>
        <taxon>Rosoideae</taxon>
        <taxon>Rosoideae incertae sedis</taxon>
        <taxon>Rosa</taxon>
    </lineage>
</organism>
<sequence length="69" mass="7949">MGINSRKLEREREKTRVLRPGTRPRLGPTENAVRPPLRGGPPATASSRWRLRPCGLRLPMHRTGREKRQ</sequence>
<dbReference type="Proteomes" id="UP000238479">
    <property type="component" value="Chromosome 2"/>
</dbReference>
<name>A0A2P6S032_ROSCH</name>
<reference evidence="3 4" key="1">
    <citation type="journal article" date="2018" name="Nat. Genet.">
        <title>The Rosa genome provides new insights in the design of modern roses.</title>
        <authorList>
            <person name="Bendahmane M."/>
        </authorList>
    </citation>
    <scope>NUCLEOTIDE SEQUENCE [LARGE SCALE GENOMIC DNA]</scope>
    <source>
        <strain evidence="4">cv. Old Blush</strain>
    </source>
</reference>
<dbReference type="EMBL" id="PDCK01000040">
    <property type="protein sequence ID" value="PRQ52030.1"/>
    <property type="molecule type" value="Genomic_DNA"/>
</dbReference>
<comment type="caution">
    <text evidence="3">The sequence shown here is derived from an EMBL/GenBank/DDBJ whole genome shotgun (WGS) entry which is preliminary data.</text>
</comment>
<feature type="compositionally biased region" description="Basic residues" evidence="1">
    <location>
        <begin position="59"/>
        <end position="69"/>
    </location>
</feature>
<accession>A0A2P6S032</accession>
<proteinExistence type="predicted"/>
<feature type="region of interest" description="Disordered" evidence="1">
    <location>
        <begin position="1"/>
        <end position="69"/>
    </location>
</feature>
<gene>
    <name evidence="2" type="ORF">RchiOBHm_Chr2g0151081</name>
    <name evidence="3" type="ORF">RchiOBHm_Chr2g0151091</name>
</gene>
<evidence type="ECO:0000313" key="4">
    <source>
        <dbReference type="Proteomes" id="UP000238479"/>
    </source>
</evidence>
<evidence type="ECO:0000256" key="1">
    <source>
        <dbReference type="SAM" id="MobiDB-lite"/>
    </source>
</evidence>
<protein>
    <submittedName>
        <fullName evidence="3">Uncharacterized protein</fullName>
    </submittedName>
</protein>